<dbReference type="RefSeq" id="WP_345920912.1">
    <property type="nucleotide sequence ID" value="NZ_JBDIVE010000010.1"/>
</dbReference>
<evidence type="ECO:0000256" key="7">
    <source>
        <dbReference type="SAM" id="MobiDB-lite"/>
    </source>
</evidence>
<dbReference type="InterPro" id="IPR003399">
    <property type="entry name" value="Mce/MlaD"/>
</dbReference>
<comment type="caution">
    <text evidence="10">The sequence shown here is derived from an EMBL/GenBank/DDBJ whole genome shotgun (WGS) entry which is preliminary data.</text>
</comment>
<evidence type="ECO:0000259" key="9">
    <source>
        <dbReference type="Pfam" id="PF02470"/>
    </source>
</evidence>
<keyword evidence="2" id="KW-1003">Cell membrane</keyword>
<evidence type="ECO:0000313" key="10">
    <source>
        <dbReference type="EMBL" id="MEN3070137.1"/>
    </source>
</evidence>
<feature type="domain" description="Mce/MlaD" evidence="9">
    <location>
        <begin position="162"/>
        <end position="222"/>
    </location>
</feature>
<evidence type="ECO:0000256" key="1">
    <source>
        <dbReference type="ARBA" id="ARBA00004533"/>
    </source>
</evidence>
<sequence>MNPQHSEDAAEPLITSPRWPAALVWLVPLLAALLGASILLQSWLSTGPEISIEFRTANGLEAGKTPVKYKDVTVGTVSDISLSEDGSHVIARVALIKNAASLAFDGTRFWVVRPRVGANGVSGIDTLLSGAYIGVDKGIATKPARHFIGLEQPPVVLGGMPGKSFVLHTDDLGSLDIGSPVYYRRIAVGRVAAYHLAPDGKDVRVQIFIDAPYDRSVSRNTRFWNASGLDVSVNADGFKLKTQSLSTIVAGGVAFATPDYAPGEAAAENAEFELSRDQESAMAAPDGPAHFIQLRFTQALRGLSIGAPVKFLGMDLGRVVSMDLDYDTSRRRFPTIVGILVYPQRLGQVRKKLPDFEGQAQQQAVAFLRSMVAQGLRAQARSGNLLTGQLYISLEFVANAAPVSFDADARPLVLPTVESSLDSLQDQLASVVSKLDRLPIESIGHHLDSTLLNLDQTLVQFNGPLLGETTRTLQQAQRTLSSAQAMFSEDAPMQQEIGQTLQDAQRSFRSLRALSELLSRQPESLLRGLPAAPPASPHAPEAPTP</sequence>
<comment type="subcellular location">
    <subcellularLocation>
        <location evidence="1">Cell inner membrane</location>
    </subcellularLocation>
</comment>
<keyword evidence="3" id="KW-0997">Cell inner membrane</keyword>
<accession>A0ABU9Z2K5</accession>
<feature type="transmembrane region" description="Helical" evidence="8">
    <location>
        <begin position="21"/>
        <end position="44"/>
    </location>
</feature>
<name>A0ABU9Z2K5_9RHOO</name>
<evidence type="ECO:0000256" key="4">
    <source>
        <dbReference type="ARBA" id="ARBA00022692"/>
    </source>
</evidence>
<keyword evidence="4 8" id="KW-0812">Transmembrane</keyword>
<evidence type="ECO:0000313" key="11">
    <source>
        <dbReference type="Proteomes" id="UP001410394"/>
    </source>
</evidence>
<dbReference type="InterPro" id="IPR051800">
    <property type="entry name" value="PqiA-PqiB_transport"/>
</dbReference>
<protein>
    <submittedName>
        <fullName evidence="10">MlaD family protein</fullName>
    </submittedName>
</protein>
<evidence type="ECO:0000256" key="6">
    <source>
        <dbReference type="ARBA" id="ARBA00023136"/>
    </source>
</evidence>
<evidence type="ECO:0000256" key="2">
    <source>
        <dbReference type="ARBA" id="ARBA00022475"/>
    </source>
</evidence>
<keyword evidence="6 8" id="KW-0472">Membrane</keyword>
<keyword evidence="5 8" id="KW-1133">Transmembrane helix</keyword>
<feature type="region of interest" description="Disordered" evidence="7">
    <location>
        <begin position="524"/>
        <end position="545"/>
    </location>
</feature>
<keyword evidence="11" id="KW-1185">Reference proteome</keyword>
<gene>
    <name evidence="10" type="ORF">ABDB84_16760</name>
</gene>
<dbReference type="EMBL" id="JBDIVE010000010">
    <property type="protein sequence ID" value="MEN3070137.1"/>
    <property type="molecule type" value="Genomic_DNA"/>
</dbReference>
<feature type="domain" description="Mce/MlaD" evidence="9">
    <location>
        <begin position="292"/>
        <end position="395"/>
    </location>
</feature>
<dbReference type="PANTHER" id="PTHR30462">
    <property type="entry name" value="INTERMEMBRANE TRANSPORT PROTEIN PQIB-RELATED"/>
    <property type="match status" value="1"/>
</dbReference>
<reference evidence="10 11" key="1">
    <citation type="journal article" date="2018" name="Int. J. Syst. Evol. Microbiol.">
        <title>Uliginosibacterium sediminicola sp. nov., isolated from freshwater sediment.</title>
        <authorList>
            <person name="Hwang W.M."/>
            <person name="Kim S.M."/>
            <person name="Kang K."/>
            <person name="Ahn T.Y."/>
        </authorList>
    </citation>
    <scope>NUCLEOTIDE SEQUENCE [LARGE SCALE GENOMIC DNA]</scope>
    <source>
        <strain evidence="10 11">M1-21</strain>
    </source>
</reference>
<evidence type="ECO:0000256" key="8">
    <source>
        <dbReference type="SAM" id="Phobius"/>
    </source>
</evidence>
<feature type="compositionally biased region" description="Pro residues" evidence="7">
    <location>
        <begin position="531"/>
        <end position="545"/>
    </location>
</feature>
<dbReference type="PANTHER" id="PTHR30462:SF0">
    <property type="entry name" value="INTERMEMBRANE TRANSPORT PROTEIN YEBT"/>
    <property type="match status" value="1"/>
</dbReference>
<dbReference type="Proteomes" id="UP001410394">
    <property type="component" value="Unassembled WGS sequence"/>
</dbReference>
<proteinExistence type="predicted"/>
<evidence type="ECO:0000256" key="5">
    <source>
        <dbReference type="ARBA" id="ARBA00022989"/>
    </source>
</evidence>
<organism evidence="10 11">
    <name type="scientific">Uliginosibacterium sediminicola</name>
    <dbReference type="NCBI Taxonomy" id="2024550"/>
    <lineage>
        <taxon>Bacteria</taxon>
        <taxon>Pseudomonadati</taxon>
        <taxon>Pseudomonadota</taxon>
        <taxon>Betaproteobacteria</taxon>
        <taxon>Rhodocyclales</taxon>
        <taxon>Zoogloeaceae</taxon>
        <taxon>Uliginosibacterium</taxon>
    </lineage>
</organism>
<evidence type="ECO:0000256" key="3">
    <source>
        <dbReference type="ARBA" id="ARBA00022519"/>
    </source>
</evidence>
<feature type="domain" description="Mce/MlaD" evidence="9">
    <location>
        <begin position="47"/>
        <end position="138"/>
    </location>
</feature>
<dbReference type="Pfam" id="PF02470">
    <property type="entry name" value="MlaD"/>
    <property type="match status" value="3"/>
</dbReference>